<evidence type="ECO:0000313" key="3">
    <source>
        <dbReference type="Proteomes" id="UP000179588"/>
    </source>
</evidence>
<evidence type="ECO:0000313" key="2">
    <source>
        <dbReference type="EMBL" id="OHT24329.1"/>
    </source>
</evidence>
<reference evidence="1" key="2">
    <citation type="submission" date="2024-02" db="EMBL/GenBank/DDBJ databases">
        <authorList>
            <consortium name="Clinical and Environmental Microbiology Branch: Whole genome sequencing antimicrobial resistance pathogens in the healthcare setting"/>
        </authorList>
    </citation>
    <scope>NUCLEOTIDE SEQUENCE</scope>
    <source>
        <strain evidence="1">2021GO-0154</strain>
    </source>
</reference>
<keyword evidence="3" id="KW-1185">Reference proteome</keyword>
<protein>
    <submittedName>
        <fullName evidence="2">Uncharacterized protein</fullName>
    </submittedName>
</protein>
<dbReference type="RefSeq" id="WP_070927547.1">
    <property type="nucleotide sequence ID" value="NZ_VAUD01000025.1"/>
</dbReference>
<name>A0A1S1HPL6_PROST</name>
<sequence length="146" mass="17501">MSKHLTYQSYIEKNKGRIITWFDYVHMVCHLEDIPDDFIFALINITSPKLIKIDDMLFLDNLFSYDKYKNEITHEKSKKQIQYWQNIMLITDLTESLSYENCIKMGEKLVEAWNNKIIAEYNTFQYGKAHLLLDEEEEEVAITIYK</sequence>
<dbReference type="AlphaFoldDB" id="A0A1S1HPL6"/>
<dbReference type="EMBL" id="LVIE01000156">
    <property type="protein sequence ID" value="OHT24329.1"/>
    <property type="molecule type" value="Genomic_DNA"/>
</dbReference>
<reference evidence="2 3" key="1">
    <citation type="submission" date="2016-03" db="EMBL/GenBank/DDBJ databases">
        <title>Genome sequence of Providencia stuartii strain, isolated from the salivary glands of larval Lucilia sericata.</title>
        <authorList>
            <person name="Yuan Y."/>
            <person name="Zhang Y."/>
            <person name="Fu S."/>
            <person name="Crippen T.L."/>
            <person name="Visi D."/>
            <person name="Benbow M.E."/>
            <person name="Allen M."/>
            <person name="Tomberlin J.K."/>
            <person name="Sze S.-H."/>
            <person name="Tarone A.M."/>
        </authorList>
    </citation>
    <scope>NUCLEOTIDE SEQUENCE [LARGE SCALE GENOMIC DNA]</scope>
    <source>
        <strain evidence="2 3">Crippen</strain>
    </source>
</reference>
<accession>A0A1S1HPL6</accession>
<dbReference type="Proteomes" id="UP000179588">
    <property type="component" value="Unassembled WGS sequence"/>
</dbReference>
<dbReference type="EMBL" id="ABMABF030000020">
    <property type="protein sequence ID" value="EMJ5136376.1"/>
    <property type="molecule type" value="Genomic_DNA"/>
</dbReference>
<gene>
    <name evidence="2" type="ORF">A3Q29_18330</name>
    <name evidence="1" type="ORF">RG298_004172</name>
</gene>
<organism evidence="2 3">
    <name type="scientific">Providencia stuartii</name>
    <dbReference type="NCBI Taxonomy" id="588"/>
    <lineage>
        <taxon>Bacteria</taxon>
        <taxon>Pseudomonadati</taxon>
        <taxon>Pseudomonadota</taxon>
        <taxon>Gammaproteobacteria</taxon>
        <taxon>Enterobacterales</taxon>
        <taxon>Morganellaceae</taxon>
        <taxon>Providencia</taxon>
    </lineage>
</organism>
<comment type="caution">
    <text evidence="2">The sequence shown here is derived from an EMBL/GenBank/DDBJ whole genome shotgun (WGS) entry which is preliminary data.</text>
</comment>
<proteinExistence type="predicted"/>
<evidence type="ECO:0000313" key="1">
    <source>
        <dbReference type="EMBL" id="EMJ5136376.1"/>
    </source>
</evidence>